<sequence length="529" mass="59783">MKMYLSIRHMIYQIRKNICQVGLLVSVLFCSMHSVAQVKQDFDFDVDNAALDVVGFGSLPALREHVSANYGDASLVFRYAILLTNAWYDATAAYHPTAVGVYSHLGRRPQSEATNRNINIAVFYASYHVLNSYMPTYKPTWRKLLLDVGLDPDNNSTDITTPIGLGNVAGKAVVAGRLNDGMNQYGDVGRTFNPTPYADYTNYKPVNTAYKLKNPSRWQPDMQRKGLGLYKIQQFVTPQFALAEPYSYEDPRDFEMPPPHNSNHRNRKAYRQQAKEVLEVSANLTDELKLKAELFDDKFSSLSYSVASNTTARNLPLLDFMQFEFVVNMATFDAGIFVWQEKYRYDAVRPFSAIQKLFKDNVVEAWGGPGKGTVTMKGRDWKSYLEEADHPEYPSASTCFCYAHAQAARLYFGDDNMTFNLTYPAGKSRIEPGVTPAKDTLITYNTWSKFAEECGQSRVWGGVHFQAAVDESAEFCPMFGNLAHDYMTKLVNGTAELRAPSKGRDLDTLPERFKFTKPSDKDDDDEDES</sequence>
<dbReference type="InterPro" id="IPR052559">
    <property type="entry name" value="V-haloperoxidase"/>
</dbReference>
<dbReference type="Gene3D" id="1.10.606.10">
    <property type="entry name" value="Vanadium-containing Chloroperoxidase, domain 2"/>
    <property type="match status" value="1"/>
</dbReference>
<dbReference type="PANTHER" id="PTHR34599">
    <property type="entry name" value="PEROXIDASE-RELATED"/>
    <property type="match status" value="1"/>
</dbReference>
<dbReference type="RefSeq" id="WP_063364350.1">
    <property type="nucleotide sequence ID" value="NZ_AUXZ01000141.1"/>
</dbReference>
<dbReference type="InterPro" id="IPR055161">
    <property type="entry name" value="NapH1-like_2nd"/>
</dbReference>
<dbReference type="PANTHER" id="PTHR34599:SF2">
    <property type="entry name" value="TRAF-TYPE DOMAIN-CONTAINING PROTEIN"/>
    <property type="match status" value="1"/>
</dbReference>
<dbReference type="PATRIC" id="fig|1365251.3.peg.5282"/>
<feature type="compositionally biased region" description="Basic and acidic residues" evidence="1">
    <location>
        <begin position="502"/>
        <end position="520"/>
    </location>
</feature>
<accession>A0A166ZNN7</accession>
<evidence type="ECO:0000256" key="2">
    <source>
        <dbReference type="SAM" id="SignalP"/>
    </source>
</evidence>
<dbReference type="Proteomes" id="UP000076503">
    <property type="component" value="Unassembled WGS sequence"/>
</dbReference>
<dbReference type="EMBL" id="AUXZ01000141">
    <property type="protein sequence ID" value="KZN44505.1"/>
    <property type="molecule type" value="Genomic_DNA"/>
</dbReference>
<evidence type="ECO:0008006" key="7">
    <source>
        <dbReference type="Google" id="ProtNLM"/>
    </source>
</evidence>
<dbReference type="Pfam" id="PF21167">
    <property type="entry name" value="DUF6851"/>
    <property type="match status" value="1"/>
</dbReference>
<dbReference type="OrthoDB" id="9771961at2"/>
<feature type="chain" id="PRO_5007883273" description="Phosphatidic acid phosphatase type 2/haloperoxidase domain-containing protein" evidence="2">
    <location>
        <begin position="37"/>
        <end position="529"/>
    </location>
</feature>
<dbReference type="AlphaFoldDB" id="A0A166ZNN7"/>
<protein>
    <recommendedName>
        <fullName evidence="7">Phosphatidic acid phosphatase type 2/haloperoxidase domain-containing protein</fullName>
    </recommendedName>
</protein>
<name>A0A166ZNN7_9GAMM</name>
<evidence type="ECO:0000313" key="6">
    <source>
        <dbReference type="Proteomes" id="UP000076503"/>
    </source>
</evidence>
<dbReference type="CDD" id="cd03398">
    <property type="entry name" value="PAP2_haloperoxidase"/>
    <property type="match status" value="1"/>
</dbReference>
<dbReference type="InterPro" id="IPR049283">
    <property type="entry name" value="DUF6851"/>
</dbReference>
<feature type="domain" description="Vanadium-dependent haloperoxidase NapH1-like second helical-bundle" evidence="4">
    <location>
        <begin position="325"/>
        <end position="494"/>
    </location>
</feature>
<feature type="region of interest" description="Disordered" evidence="1">
    <location>
        <begin position="500"/>
        <end position="529"/>
    </location>
</feature>
<feature type="domain" description="DUF6851" evidence="3">
    <location>
        <begin position="82"/>
        <end position="220"/>
    </location>
</feature>
<keyword evidence="2" id="KW-0732">Signal</keyword>
<dbReference type="Pfam" id="PF22778">
    <property type="entry name" value="VCPO_2nd"/>
    <property type="match status" value="1"/>
</dbReference>
<dbReference type="InterPro" id="IPR016119">
    <property type="entry name" value="Br/Cl_peroxidase_C"/>
</dbReference>
<proteinExistence type="predicted"/>
<feature type="signal peptide" evidence="2">
    <location>
        <begin position="1"/>
        <end position="36"/>
    </location>
</feature>
<dbReference type="GO" id="GO:0004601">
    <property type="term" value="F:peroxidase activity"/>
    <property type="evidence" value="ECO:0007669"/>
    <property type="project" value="InterPro"/>
</dbReference>
<evidence type="ECO:0000259" key="4">
    <source>
        <dbReference type="Pfam" id="PF22778"/>
    </source>
</evidence>
<dbReference type="SMR" id="A0A166ZNN7"/>
<dbReference type="SUPFAM" id="SSF48317">
    <property type="entry name" value="Acid phosphatase/Vanadium-dependent haloperoxidase"/>
    <property type="match status" value="1"/>
</dbReference>
<evidence type="ECO:0000256" key="1">
    <source>
        <dbReference type="SAM" id="MobiDB-lite"/>
    </source>
</evidence>
<dbReference type="InterPro" id="IPR036938">
    <property type="entry name" value="PAP2/HPO_sf"/>
</dbReference>
<organism evidence="5 6">
    <name type="scientific">Pseudoalteromonas luteoviolacea H33</name>
    <dbReference type="NCBI Taxonomy" id="1365251"/>
    <lineage>
        <taxon>Bacteria</taxon>
        <taxon>Pseudomonadati</taxon>
        <taxon>Pseudomonadota</taxon>
        <taxon>Gammaproteobacteria</taxon>
        <taxon>Alteromonadales</taxon>
        <taxon>Pseudoalteromonadaceae</taxon>
        <taxon>Pseudoalteromonas</taxon>
    </lineage>
</organism>
<evidence type="ECO:0000259" key="3">
    <source>
        <dbReference type="Pfam" id="PF21167"/>
    </source>
</evidence>
<reference evidence="5 6" key="1">
    <citation type="submission" date="2013-07" db="EMBL/GenBank/DDBJ databases">
        <title>Comparative Genomic and Metabolomic Analysis of Twelve Strains of Pseudoalteromonas luteoviolacea.</title>
        <authorList>
            <person name="Vynne N.G."/>
            <person name="Mansson M."/>
            <person name="Gram L."/>
        </authorList>
    </citation>
    <scope>NUCLEOTIDE SEQUENCE [LARGE SCALE GENOMIC DNA]</scope>
    <source>
        <strain evidence="5 6">H33</strain>
    </source>
</reference>
<gene>
    <name evidence="5" type="ORF">N476_05775</name>
</gene>
<comment type="caution">
    <text evidence="5">The sequence shown here is derived from an EMBL/GenBank/DDBJ whole genome shotgun (WGS) entry which is preliminary data.</text>
</comment>
<evidence type="ECO:0000313" key="5">
    <source>
        <dbReference type="EMBL" id="KZN44505.1"/>
    </source>
</evidence>